<feature type="transmembrane region" description="Helical" evidence="4">
    <location>
        <begin position="30"/>
        <end position="46"/>
    </location>
</feature>
<evidence type="ECO:0000259" key="5">
    <source>
        <dbReference type="Pfam" id="PF01957"/>
    </source>
</evidence>
<evidence type="ECO:0000256" key="2">
    <source>
        <dbReference type="ARBA" id="ARBA00022989"/>
    </source>
</evidence>
<dbReference type="Proteomes" id="UP000757461">
    <property type="component" value="Unassembled WGS sequence"/>
</dbReference>
<sequence length="149" mass="16603">MIDYLVQNLWLSWLLVGIICLILEIMNGDFFIMCFAIGGFCASVVAAFTDSIALQVIFFVIFTLLSIFFVRPIALKYLHQGEDHRVSNVEALIGREGRVTDKIEANGYGRVKVDGDSWKAKSANGAEIRQNTDVRILSIDSVIITVEPC</sequence>
<accession>A0A930HX67</accession>
<evidence type="ECO:0000256" key="3">
    <source>
        <dbReference type="ARBA" id="ARBA00023136"/>
    </source>
</evidence>
<dbReference type="PANTHER" id="PTHR33507">
    <property type="entry name" value="INNER MEMBRANE PROTEIN YBBJ"/>
    <property type="match status" value="1"/>
</dbReference>
<evidence type="ECO:0000313" key="7">
    <source>
        <dbReference type="Proteomes" id="UP000757461"/>
    </source>
</evidence>
<evidence type="ECO:0000313" key="6">
    <source>
        <dbReference type="EMBL" id="MBF1414065.1"/>
    </source>
</evidence>
<dbReference type="InterPro" id="IPR002810">
    <property type="entry name" value="NfeD-like_C"/>
</dbReference>
<dbReference type="EMBL" id="JABZSQ010000005">
    <property type="protein sequence ID" value="MBF1414065.1"/>
    <property type="molecule type" value="Genomic_DNA"/>
</dbReference>
<organism evidence="6 7">
    <name type="scientific">Prevotella histicola</name>
    <dbReference type="NCBI Taxonomy" id="470565"/>
    <lineage>
        <taxon>Bacteria</taxon>
        <taxon>Pseudomonadati</taxon>
        <taxon>Bacteroidota</taxon>
        <taxon>Bacteroidia</taxon>
        <taxon>Bacteroidales</taxon>
        <taxon>Prevotellaceae</taxon>
        <taxon>Prevotella</taxon>
    </lineage>
</organism>
<evidence type="ECO:0000256" key="4">
    <source>
        <dbReference type="SAM" id="Phobius"/>
    </source>
</evidence>
<dbReference type="RefSeq" id="WP_219493475.1">
    <property type="nucleotide sequence ID" value="NZ_CAKAQX010000012.1"/>
</dbReference>
<comment type="caution">
    <text evidence="6">The sequence shown here is derived from an EMBL/GenBank/DDBJ whole genome shotgun (WGS) entry which is preliminary data.</text>
</comment>
<proteinExistence type="predicted"/>
<gene>
    <name evidence="6" type="ORF">HXN33_00670</name>
</gene>
<dbReference type="Pfam" id="PF01957">
    <property type="entry name" value="NfeD"/>
    <property type="match status" value="1"/>
</dbReference>
<keyword evidence="3 4" id="KW-0472">Membrane</keyword>
<feature type="transmembrane region" description="Helical" evidence="4">
    <location>
        <begin position="6"/>
        <end position="23"/>
    </location>
</feature>
<keyword evidence="1 4" id="KW-0812">Transmembrane</keyword>
<feature type="domain" description="NfeD-like C-terminal" evidence="5">
    <location>
        <begin position="89"/>
        <end position="148"/>
    </location>
</feature>
<reference evidence="6" key="1">
    <citation type="submission" date="2020-04" db="EMBL/GenBank/DDBJ databases">
        <title>Deep metagenomics examines the oral microbiome during advanced dental caries in children, revealing novel taxa and co-occurrences with host molecules.</title>
        <authorList>
            <person name="Baker J.L."/>
            <person name="Morton J.T."/>
            <person name="Dinis M."/>
            <person name="Alvarez R."/>
            <person name="Tran N.C."/>
            <person name="Knight R."/>
            <person name="Edlund A."/>
        </authorList>
    </citation>
    <scope>NUCLEOTIDE SEQUENCE</scope>
    <source>
        <strain evidence="6">JCVI_25_bin.9</strain>
    </source>
</reference>
<dbReference type="AlphaFoldDB" id="A0A930HX67"/>
<dbReference type="PANTHER" id="PTHR33507:SF3">
    <property type="entry name" value="INNER MEMBRANE PROTEIN YBBJ"/>
    <property type="match status" value="1"/>
</dbReference>
<feature type="transmembrane region" description="Helical" evidence="4">
    <location>
        <begin position="52"/>
        <end position="70"/>
    </location>
</feature>
<keyword evidence="2 4" id="KW-1133">Transmembrane helix</keyword>
<name>A0A930HX67_9BACT</name>
<dbReference type="InterPro" id="IPR052165">
    <property type="entry name" value="Membrane_assoc_protease"/>
</dbReference>
<protein>
    <submittedName>
        <fullName evidence="6">NfeD family protein</fullName>
    </submittedName>
</protein>
<evidence type="ECO:0000256" key="1">
    <source>
        <dbReference type="ARBA" id="ARBA00022692"/>
    </source>
</evidence>
<dbReference type="GO" id="GO:0005886">
    <property type="term" value="C:plasma membrane"/>
    <property type="evidence" value="ECO:0007669"/>
    <property type="project" value="TreeGrafter"/>
</dbReference>